<organism evidence="5 6">
    <name type="scientific">Intrasporangium chromatireducens Q5-1</name>
    <dbReference type="NCBI Taxonomy" id="584657"/>
    <lineage>
        <taxon>Bacteria</taxon>
        <taxon>Bacillati</taxon>
        <taxon>Actinomycetota</taxon>
        <taxon>Actinomycetes</taxon>
        <taxon>Micrococcales</taxon>
        <taxon>Intrasporangiaceae</taxon>
        <taxon>Intrasporangium</taxon>
    </lineage>
</organism>
<accession>W9GEB1</accession>
<dbReference type="InterPro" id="IPR029044">
    <property type="entry name" value="Nucleotide-diphossugar_trans"/>
</dbReference>
<dbReference type="SUPFAM" id="SSF53448">
    <property type="entry name" value="Nucleotide-diphospho-sugar transferases"/>
    <property type="match status" value="1"/>
</dbReference>
<dbReference type="Pfam" id="PF00535">
    <property type="entry name" value="Glycos_transf_2"/>
    <property type="match status" value="1"/>
</dbReference>
<dbReference type="PANTHER" id="PTHR43685">
    <property type="entry name" value="GLYCOSYLTRANSFERASE"/>
    <property type="match status" value="1"/>
</dbReference>
<dbReference type="GO" id="GO:0016757">
    <property type="term" value="F:glycosyltransferase activity"/>
    <property type="evidence" value="ECO:0007669"/>
    <property type="project" value="UniProtKB-KW"/>
</dbReference>
<name>W9GEB1_9MICO</name>
<comment type="similarity">
    <text evidence="1">Belongs to the glycosyltransferase 2 family.</text>
</comment>
<comment type="caution">
    <text evidence="5">The sequence shown here is derived from an EMBL/GenBank/DDBJ whole genome shotgun (WGS) entry which is preliminary data.</text>
</comment>
<evidence type="ECO:0000259" key="4">
    <source>
        <dbReference type="Pfam" id="PF00535"/>
    </source>
</evidence>
<keyword evidence="6" id="KW-1185">Reference proteome</keyword>
<gene>
    <name evidence="5" type="ORF">N864_12005</name>
</gene>
<dbReference type="OrthoDB" id="9771846at2"/>
<dbReference type="InterPro" id="IPR001173">
    <property type="entry name" value="Glyco_trans_2-like"/>
</dbReference>
<proteinExistence type="inferred from homology"/>
<dbReference type="Proteomes" id="UP000019494">
    <property type="component" value="Unassembled WGS sequence"/>
</dbReference>
<evidence type="ECO:0000313" key="6">
    <source>
        <dbReference type="Proteomes" id="UP000019494"/>
    </source>
</evidence>
<protein>
    <submittedName>
        <fullName evidence="5">Glycosyl transferase</fullName>
    </submittedName>
</protein>
<evidence type="ECO:0000256" key="2">
    <source>
        <dbReference type="ARBA" id="ARBA00022676"/>
    </source>
</evidence>
<dbReference type="EMBL" id="AWQS01000229">
    <property type="protein sequence ID" value="EWT04521.1"/>
    <property type="molecule type" value="Genomic_DNA"/>
</dbReference>
<reference evidence="6" key="1">
    <citation type="submission" date="2013-08" db="EMBL/GenBank/DDBJ databases">
        <title>Intrasporangium oryzae NRRL B-24470.</title>
        <authorList>
            <person name="Liu H."/>
            <person name="Wang G."/>
        </authorList>
    </citation>
    <scope>NUCLEOTIDE SEQUENCE [LARGE SCALE GENOMIC DNA]</scope>
    <source>
        <strain evidence="6">Q5-1</strain>
    </source>
</reference>
<evidence type="ECO:0000256" key="1">
    <source>
        <dbReference type="ARBA" id="ARBA00006739"/>
    </source>
</evidence>
<dbReference type="AlphaFoldDB" id="W9GEB1"/>
<keyword evidence="2" id="KW-0328">Glycosyltransferase</keyword>
<dbReference type="Gene3D" id="3.90.550.10">
    <property type="entry name" value="Spore Coat Polysaccharide Biosynthesis Protein SpsA, Chain A"/>
    <property type="match status" value="1"/>
</dbReference>
<keyword evidence="3 5" id="KW-0808">Transferase</keyword>
<dbReference type="PANTHER" id="PTHR43685:SF5">
    <property type="entry name" value="GLYCOSYLTRANSFERASE EPSE-RELATED"/>
    <property type="match status" value="1"/>
</dbReference>
<sequence>MTTAVTVVIATRNRAVGLTRTLDRLRSLPEQPPVIVVDNGSTDDSAAAVRRRHPDVTVIELGENLGAVARTVGVRASTTPYVAFCDDDSWWEPGALTRAAGHLDAHPRIGLLAARIRVGPERRLDPVCAMMADSPLGTEPDLPGPSVLGFVACGAIVRRDAYLAIGGFSPVVFFFGEETVLAQDLAAAGWARVYVDDVVATHDPAPGGDRSGRRRLLLRNVLLSTWLRRRWPALLATTGHAIRDISDADVRGALLDAAARLPAVVRARRALPRHVEEAVQRLELLQPPPLAGSHA</sequence>
<feature type="domain" description="Glycosyltransferase 2-like" evidence="4">
    <location>
        <begin position="6"/>
        <end position="162"/>
    </location>
</feature>
<dbReference type="RefSeq" id="WP_051518772.1">
    <property type="nucleotide sequence ID" value="NZ_AWQS01000229.1"/>
</dbReference>
<dbReference type="InterPro" id="IPR050834">
    <property type="entry name" value="Glycosyltransf_2"/>
</dbReference>
<evidence type="ECO:0000313" key="5">
    <source>
        <dbReference type="EMBL" id="EWT04521.1"/>
    </source>
</evidence>
<evidence type="ECO:0000256" key="3">
    <source>
        <dbReference type="ARBA" id="ARBA00022679"/>
    </source>
</evidence>